<evidence type="ECO:0000256" key="3">
    <source>
        <dbReference type="ARBA" id="ARBA00022989"/>
    </source>
</evidence>
<dbReference type="Gene3D" id="2.40.50.140">
    <property type="entry name" value="Nucleic acid-binding proteins"/>
    <property type="match status" value="1"/>
</dbReference>
<accession>A0A7V3PUK5</accession>
<gene>
    <name evidence="7" type="ORF">ENX16_06935</name>
</gene>
<organism evidence="7">
    <name type="scientific">candidate division WOR-3 bacterium</name>
    <dbReference type="NCBI Taxonomy" id="2052148"/>
    <lineage>
        <taxon>Bacteria</taxon>
        <taxon>Bacteria division WOR-3</taxon>
    </lineage>
</organism>
<dbReference type="GO" id="GO:0005886">
    <property type="term" value="C:plasma membrane"/>
    <property type="evidence" value="ECO:0007669"/>
    <property type="project" value="TreeGrafter"/>
</dbReference>
<protein>
    <submittedName>
        <fullName evidence="7">NfeD family protein</fullName>
    </submittedName>
</protein>
<evidence type="ECO:0000313" key="7">
    <source>
        <dbReference type="EMBL" id="HGD13791.1"/>
    </source>
</evidence>
<dbReference type="AlphaFoldDB" id="A0A7V3PUK5"/>
<feature type="transmembrane region" description="Helical" evidence="5">
    <location>
        <begin position="52"/>
        <end position="70"/>
    </location>
</feature>
<keyword evidence="2 5" id="KW-0812">Transmembrane</keyword>
<dbReference type="SUPFAM" id="SSF141322">
    <property type="entry name" value="NfeD domain-like"/>
    <property type="match status" value="1"/>
</dbReference>
<dbReference type="InterPro" id="IPR012340">
    <property type="entry name" value="NA-bd_OB-fold"/>
</dbReference>
<feature type="domain" description="NfeD-like C-terminal" evidence="6">
    <location>
        <begin position="85"/>
        <end position="140"/>
    </location>
</feature>
<feature type="transmembrane region" description="Helical" evidence="5">
    <location>
        <begin position="6"/>
        <end position="23"/>
    </location>
</feature>
<evidence type="ECO:0000256" key="5">
    <source>
        <dbReference type="SAM" id="Phobius"/>
    </source>
</evidence>
<dbReference type="InterPro" id="IPR002810">
    <property type="entry name" value="NfeD-like_C"/>
</dbReference>
<dbReference type="PANTHER" id="PTHR33507:SF3">
    <property type="entry name" value="INNER MEMBRANE PROTEIN YBBJ"/>
    <property type="match status" value="1"/>
</dbReference>
<evidence type="ECO:0000256" key="1">
    <source>
        <dbReference type="ARBA" id="ARBA00004141"/>
    </source>
</evidence>
<dbReference type="EMBL" id="DTMZ01000177">
    <property type="protein sequence ID" value="HGD13791.1"/>
    <property type="molecule type" value="Genomic_DNA"/>
</dbReference>
<dbReference type="Pfam" id="PF01957">
    <property type="entry name" value="NfeD"/>
    <property type="match status" value="1"/>
</dbReference>
<proteinExistence type="predicted"/>
<reference evidence="7" key="1">
    <citation type="journal article" date="2020" name="mSystems">
        <title>Genome- and Community-Level Interaction Insights into Carbon Utilization and Element Cycling Functions of Hydrothermarchaeota in Hydrothermal Sediment.</title>
        <authorList>
            <person name="Zhou Z."/>
            <person name="Liu Y."/>
            <person name="Xu W."/>
            <person name="Pan J."/>
            <person name="Luo Z.H."/>
            <person name="Li M."/>
        </authorList>
    </citation>
    <scope>NUCLEOTIDE SEQUENCE [LARGE SCALE GENOMIC DNA]</scope>
    <source>
        <strain evidence="7">SpSt-914</strain>
    </source>
</reference>
<keyword evidence="4 5" id="KW-0472">Membrane</keyword>
<evidence type="ECO:0000256" key="2">
    <source>
        <dbReference type="ARBA" id="ARBA00022692"/>
    </source>
</evidence>
<keyword evidence="3 5" id="KW-1133">Transmembrane helix</keyword>
<comment type="subcellular location">
    <subcellularLocation>
        <location evidence="1">Membrane</location>
        <topology evidence="1">Multi-pass membrane protein</topology>
    </subcellularLocation>
</comment>
<dbReference type="InterPro" id="IPR052165">
    <property type="entry name" value="Membrane_assoc_protease"/>
</dbReference>
<name>A0A7V3PUK5_UNCW3</name>
<evidence type="ECO:0000256" key="4">
    <source>
        <dbReference type="ARBA" id="ARBA00023136"/>
    </source>
</evidence>
<sequence length="144" mass="15733">MPILKPAVWIIIGLVLAVLEMIVPGLVIIWFGVGAIVTGIIALFIHNPYVHYGTFLFLSGLGVFLAQWIGKKITNPEPEPVGALRYFGAVGTVIKDIVPPNQGRVKVSGEEWLAESEVTIPAGHKVRILKVEGTRLIVEPFKKE</sequence>
<evidence type="ECO:0000259" key="6">
    <source>
        <dbReference type="Pfam" id="PF01957"/>
    </source>
</evidence>
<comment type="caution">
    <text evidence="7">The sequence shown here is derived from an EMBL/GenBank/DDBJ whole genome shotgun (WGS) entry which is preliminary data.</text>
</comment>
<dbReference type="PANTHER" id="PTHR33507">
    <property type="entry name" value="INNER MEMBRANE PROTEIN YBBJ"/>
    <property type="match status" value="1"/>
</dbReference>